<dbReference type="PANTHER" id="PTHR36617:SF11">
    <property type="entry name" value="PROTEIN, PUTATIVE-RELATED"/>
    <property type="match status" value="1"/>
</dbReference>
<name>A0A0B2QWN2_GLYSO</name>
<dbReference type="Proteomes" id="UP000053555">
    <property type="component" value="Unassembled WGS sequence"/>
</dbReference>
<proteinExistence type="predicted"/>
<protein>
    <submittedName>
        <fullName evidence="1">Uncharacterized protein</fullName>
    </submittedName>
</protein>
<accession>A0A0B2QWN2</accession>
<organism evidence="1">
    <name type="scientific">Glycine soja</name>
    <name type="common">Wild soybean</name>
    <dbReference type="NCBI Taxonomy" id="3848"/>
    <lineage>
        <taxon>Eukaryota</taxon>
        <taxon>Viridiplantae</taxon>
        <taxon>Streptophyta</taxon>
        <taxon>Embryophyta</taxon>
        <taxon>Tracheophyta</taxon>
        <taxon>Spermatophyta</taxon>
        <taxon>Magnoliopsida</taxon>
        <taxon>eudicotyledons</taxon>
        <taxon>Gunneridae</taxon>
        <taxon>Pentapetalae</taxon>
        <taxon>rosids</taxon>
        <taxon>fabids</taxon>
        <taxon>Fabales</taxon>
        <taxon>Fabaceae</taxon>
        <taxon>Papilionoideae</taxon>
        <taxon>50 kb inversion clade</taxon>
        <taxon>NPAAA clade</taxon>
        <taxon>indigoferoid/millettioid clade</taxon>
        <taxon>Phaseoleae</taxon>
        <taxon>Glycine</taxon>
        <taxon>Glycine subgen. Soja</taxon>
    </lineage>
</organism>
<dbReference type="EMBL" id="KN655671">
    <property type="protein sequence ID" value="KHN24183.1"/>
    <property type="molecule type" value="Genomic_DNA"/>
</dbReference>
<sequence>LLGRWRWDIFHQNNELWVTILESKYGGWRSLVEGERVDKESIWWQDIMVVTHDHQLLNVLQNETKWRVGSGDKIRFWEDCWNVDGELLKRKYPRLYLISCQQQKIINQVGRHMESAWEWKL</sequence>
<evidence type="ECO:0000313" key="1">
    <source>
        <dbReference type="EMBL" id="KHN24183.1"/>
    </source>
</evidence>
<feature type="non-terminal residue" evidence="1">
    <location>
        <position position="1"/>
    </location>
</feature>
<dbReference type="AlphaFoldDB" id="A0A0B2QWN2"/>
<gene>
    <name evidence="1" type="ORF">glysoja_042000</name>
</gene>
<feature type="non-terminal residue" evidence="1">
    <location>
        <position position="121"/>
    </location>
</feature>
<dbReference type="PANTHER" id="PTHR36617">
    <property type="entry name" value="PROTEIN, PUTATIVE-RELATED"/>
    <property type="match status" value="1"/>
</dbReference>
<reference evidence="1" key="1">
    <citation type="submission" date="2014-07" db="EMBL/GenBank/DDBJ databases">
        <title>Identification of a novel salt tolerance gene in wild soybean by whole-genome sequencing.</title>
        <authorList>
            <person name="Lam H.-M."/>
            <person name="Qi X."/>
            <person name="Li M.-W."/>
            <person name="Liu X."/>
            <person name="Xie M."/>
            <person name="Ni M."/>
            <person name="Xu X."/>
        </authorList>
    </citation>
    <scope>NUCLEOTIDE SEQUENCE [LARGE SCALE GENOMIC DNA]</scope>
    <source>
        <tissue evidence="1">Root</tissue>
    </source>
</reference>